<dbReference type="EMBL" id="ML992671">
    <property type="protein sequence ID" value="KAF2212938.1"/>
    <property type="molecule type" value="Genomic_DNA"/>
</dbReference>
<sequence length="323" mass="36847">MQAWESTRRDMCACARGGHKAVFRVQTPKSIPETPSRPPPLPKKAQRFRNMGGPSYRWYRGVWCSKGKGVLRCARRYCIGFASVPIIALLYIERPYTSVETSSRRQTSHPHSNPLTRQSQQQESSSLHHDTTLATTQQHTSLDSRHCTVLLFPTLDRSLTMAEVLSPSIWPVQARTTTRKQKHSSLLSTPLPSCASTEWTFEYYKITLMLRDLIALEPLSGPQKWIQDLLVEALRILYSIENPSDLPIVKREDHIKWTDVMVRRIIAESLWEEGSTVSFYDCCDHLRIGRSKAGAARLFQQARTSWTTITQTDIATEFSLAAR</sequence>
<evidence type="ECO:0000256" key="1">
    <source>
        <dbReference type="SAM" id="MobiDB-lite"/>
    </source>
</evidence>
<feature type="compositionally biased region" description="Polar residues" evidence="1">
    <location>
        <begin position="101"/>
        <end position="117"/>
    </location>
</feature>
<name>A0A6A6FI80_9PEZI</name>
<reference evidence="2" key="1">
    <citation type="journal article" date="2020" name="Stud. Mycol.">
        <title>101 Dothideomycetes genomes: a test case for predicting lifestyles and emergence of pathogens.</title>
        <authorList>
            <person name="Haridas S."/>
            <person name="Albert R."/>
            <person name="Binder M."/>
            <person name="Bloem J."/>
            <person name="Labutti K."/>
            <person name="Salamov A."/>
            <person name="Andreopoulos B."/>
            <person name="Baker S."/>
            <person name="Barry K."/>
            <person name="Bills G."/>
            <person name="Bluhm B."/>
            <person name="Cannon C."/>
            <person name="Castanera R."/>
            <person name="Culley D."/>
            <person name="Daum C."/>
            <person name="Ezra D."/>
            <person name="Gonzalez J."/>
            <person name="Henrissat B."/>
            <person name="Kuo A."/>
            <person name="Liang C."/>
            <person name="Lipzen A."/>
            <person name="Lutzoni F."/>
            <person name="Magnuson J."/>
            <person name="Mondo S."/>
            <person name="Nolan M."/>
            <person name="Ohm R."/>
            <person name="Pangilinan J."/>
            <person name="Park H.-J."/>
            <person name="Ramirez L."/>
            <person name="Alfaro M."/>
            <person name="Sun H."/>
            <person name="Tritt A."/>
            <person name="Yoshinaga Y."/>
            <person name="Zwiers L.-H."/>
            <person name="Turgeon B."/>
            <person name="Goodwin S."/>
            <person name="Spatafora J."/>
            <person name="Crous P."/>
            <person name="Grigoriev I."/>
        </authorList>
    </citation>
    <scope>NUCLEOTIDE SEQUENCE</scope>
    <source>
        <strain evidence="2">SCOH1-5</strain>
    </source>
</reference>
<evidence type="ECO:0000313" key="3">
    <source>
        <dbReference type="Proteomes" id="UP000799539"/>
    </source>
</evidence>
<accession>A0A6A6FI80</accession>
<gene>
    <name evidence="2" type="ORF">CERZMDRAFT_83880</name>
</gene>
<keyword evidence="3" id="KW-1185">Reference proteome</keyword>
<dbReference type="OrthoDB" id="3628283at2759"/>
<feature type="region of interest" description="Disordered" evidence="1">
    <location>
        <begin position="101"/>
        <end position="139"/>
    </location>
</feature>
<dbReference type="Proteomes" id="UP000799539">
    <property type="component" value="Unassembled WGS sequence"/>
</dbReference>
<proteinExistence type="predicted"/>
<protein>
    <submittedName>
        <fullName evidence="2">Uncharacterized protein</fullName>
    </submittedName>
</protein>
<organism evidence="2 3">
    <name type="scientific">Cercospora zeae-maydis SCOH1-5</name>
    <dbReference type="NCBI Taxonomy" id="717836"/>
    <lineage>
        <taxon>Eukaryota</taxon>
        <taxon>Fungi</taxon>
        <taxon>Dikarya</taxon>
        <taxon>Ascomycota</taxon>
        <taxon>Pezizomycotina</taxon>
        <taxon>Dothideomycetes</taxon>
        <taxon>Dothideomycetidae</taxon>
        <taxon>Mycosphaerellales</taxon>
        <taxon>Mycosphaerellaceae</taxon>
        <taxon>Cercospora</taxon>
    </lineage>
</organism>
<dbReference type="AlphaFoldDB" id="A0A6A6FI80"/>
<evidence type="ECO:0000313" key="2">
    <source>
        <dbReference type="EMBL" id="KAF2212938.1"/>
    </source>
</evidence>